<evidence type="ECO:0008006" key="2">
    <source>
        <dbReference type="Google" id="ProtNLM"/>
    </source>
</evidence>
<sequence>MTKPLDDVRSLAPAALRRARAAGVAGYDTATTLGLRLPILFGVPTAASLLEWQVAAFEKTVAVMSGLTAANLRLQRLGLKAASGSLDGLKLAEEWLAVVDAATEPAFRRVGANARRLKRGR</sequence>
<organism evidence="1">
    <name type="scientific">Methyloraptor flagellatus</name>
    <dbReference type="NCBI Taxonomy" id="3162530"/>
    <lineage>
        <taxon>Bacteria</taxon>
        <taxon>Pseudomonadati</taxon>
        <taxon>Pseudomonadota</taxon>
        <taxon>Alphaproteobacteria</taxon>
        <taxon>Hyphomicrobiales</taxon>
        <taxon>Ancalomicrobiaceae</taxon>
        <taxon>Methyloraptor</taxon>
    </lineage>
</organism>
<gene>
    <name evidence="1" type="ORF">ABS361_02600</name>
</gene>
<reference evidence="1" key="1">
    <citation type="submission" date="2024-06" db="EMBL/GenBank/DDBJ databases">
        <title>Methylostella associata gen. nov., sp. nov., a novel Ancalomicrobiaceae-affiliated facultatively methylotrophic bacteria that feed on methanotrophs of the genus Methylococcus.</title>
        <authorList>
            <person name="Saltykova V."/>
            <person name="Danilova O.V."/>
            <person name="Oshkin I.Y."/>
            <person name="Belova S.E."/>
            <person name="Pimenov N.V."/>
            <person name="Dedysh S.N."/>
        </authorList>
    </citation>
    <scope>NUCLEOTIDE SEQUENCE</scope>
    <source>
        <strain evidence="1">S20</strain>
    </source>
</reference>
<dbReference type="AlphaFoldDB" id="A0AAU7XB73"/>
<protein>
    <recommendedName>
        <fullName evidence="2">Phasin domain-containing protein</fullName>
    </recommendedName>
</protein>
<dbReference type="RefSeq" id="WP_407050291.1">
    <property type="nucleotide sequence ID" value="NZ_CP158568.1"/>
</dbReference>
<proteinExistence type="predicted"/>
<evidence type="ECO:0000313" key="1">
    <source>
        <dbReference type="EMBL" id="XBY45201.1"/>
    </source>
</evidence>
<name>A0AAU7XB73_9HYPH</name>
<accession>A0AAU7XB73</accession>
<dbReference type="KEGG" id="mflg:ABS361_02600"/>
<dbReference type="EMBL" id="CP158568">
    <property type="protein sequence ID" value="XBY45201.1"/>
    <property type="molecule type" value="Genomic_DNA"/>
</dbReference>